<feature type="transmembrane region" description="Helical" evidence="7">
    <location>
        <begin position="73"/>
        <end position="95"/>
    </location>
</feature>
<evidence type="ECO:0000313" key="10">
    <source>
        <dbReference type="Proteomes" id="UP001595912"/>
    </source>
</evidence>
<dbReference type="Proteomes" id="UP001595912">
    <property type="component" value="Unassembled WGS sequence"/>
</dbReference>
<evidence type="ECO:0000259" key="8">
    <source>
        <dbReference type="PROSITE" id="PS50928"/>
    </source>
</evidence>
<feature type="transmembrane region" description="Helical" evidence="7">
    <location>
        <begin position="12"/>
        <end position="32"/>
    </location>
</feature>
<dbReference type="Gene3D" id="1.10.3720.10">
    <property type="entry name" value="MetI-like"/>
    <property type="match status" value="1"/>
</dbReference>
<dbReference type="Pfam" id="PF00528">
    <property type="entry name" value="BPD_transp_1"/>
    <property type="match status" value="1"/>
</dbReference>
<comment type="similarity">
    <text evidence="7">Belongs to the binding-protein-dependent transport system permease family.</text>
</comment>
<keyword evidence="6 7" id="KW-0472">Membrane</keyword>
<accession>A0ABV9WEU8</accession>
<dbReference type="CDD" id="cd06261">
    <property type="entry name" value="TM_PBP2"/>
    <property type="match status" value="1"/>
</dbReference>
<comment type="caution">
    <text evidence="9">The sequence shown here is derived from an EMBL/GenBank/DDBJ whole genome shotgun (WGS) entry which is preliminary data.</text>
</comment>
<comment type="subcellular location">
    <subcellularLocation>
        <location evidence="1 7">Cell membrane</location>
        <topology evidence="1 7">Multi-pass membrane protein</topology>
    </subcellularLocation>
</comment>
<organism evidence="9 10">
    <name type="scientific">Dactylosporangium cerinum</name>
    <dbReference type="NCBI Taxonomy" id="1434730"/>
    <lineage>
        <taxon>Bacteria</taxon>
        <taxon>Bacillati</taxon>
        <taxon>Actinomycetota</taxon>
        <taxon>Actinomycetes</taxon>
        <taxon>Micromonosporales</taxon>
        <taxon>Micromonosporaceae</taxon>
        <taxon>Dactylosporangium</taxon>
    </lineage>
</organism>
<reference evidence="10" key="1">
    <citation type="journal article" date="2019" name="Int. J. Syst. Evol. Microbiol.">
        <title>The Global Catalogue of Microorganisms (GCM) 10K type strain sequencing project: providing services to taxonomists for standard genome sequencing and annotation.</title>
        <authorList>
            <consortium name="The Broad Institute Genomics Platform"/>
            <consortium name="The Broad Institute Genome Sequencing Center for Infectious Disease"/>
            <person name="Wu L."/>
            <person name="Ma J."/>
        </authorList>
    </citation>
    <scope>NUCLEOTIDE SEQUENCE [LARGE SCALE GENOMIC DNA]</scope>
    <source>
        <strain evidence="10">CGMCC 4.7152</strain>
    </source>
</reference>
<keyword evidence="5 7" id="KW-1133">Transmembrane helix</keyword>
<dbReference type="InterPro" id="IPR000515">
    <property type="entry name" value="MetI-like"/>
</dbReference>
<evidence type="ECO:0000256" key="7">
    <source>
        <dbReference type="RuleBase" id="RU363032"/>
    </source>
</evidence>
<dbReference type="PANTHER" id="PTHR32243">
    <property type="entry name" value="MALTOSE TRANSPORT SYSTEM PERMEASE-RELATED"/>
    <property type="match status" value="1"/>
</dbReference>
<sequence>MKPRRGWRTAVRYTAIVVVLTVFLAPFLWMVLASLRRHVDITSGRLFGGSFTLRNYRTVFDDFQFGDYVVNSLVIAGWSTTLSLLIGLPAAYAIARGGMRRTAMTILVARMVPGIGLVTPWYILFNYAGLTGTYTSMVVCHMLVSLPFVVWVMMNFFEGLSTDFEDAAMADGAGRVGAFVRIVLPLSLPGVVTSGILAFIFSWNNFLFSLVLSSKSTKPLPVAMYSFIGYSEVDWGGLMAAAVSVTLPVLVIALFVQRYIVAGLTAGAVKG</sequence>
<keyword evidence="2 7" id="KW-0813">Transport</keyword>
<keyword evidence="4 7" id="KW-0812">Transmembrane</keyword>
<evidence type="ECO:0000256" key="3">
    <source>
        <dbReference type="ARBA" id="ARBA00022475"/>
    </source>
</evidence>
<evidence type="ECO:0000313" key="9">
    <source>
        <dbReference type="EMBL" id="MFC5006009.1"/>
    </source>
</evidence>
<proteinExistence type="inferred from homology"/>
<evidence type="ECO:0000256" key="5">
    <source>
        <dbReference type="ARBA" id="ARBA00022989"/>
    </source>
</evidence>
<dbReference type="PANTHER" id="PTHR32243:SF18">
    <property type="entry name" value="INNER MEMBRANE ABC TRANSPORTER PERMEASE PROTEIN YCJP"/>
    <property type="match status" value="1"/>
</dbReference>
<gene>
    <name evidence="9" type="ORF">ACFPIJ_50325</name>
</gene>
<keyword evidence="10" id="KW-1185">Reference proteome</keyword>
<feature type="domain" description="ABC transmembrane type-1" evidence="8">
    <location>
        <begin position="69"/>
        <end position="256"/>
    </location>
</feature>
<protein>
    <submittedName>
        <fullName evidence="9">Carbohydrate ABC transporter permease</fullName>
    </submittedName>
</protein>
<keyword evidence="3" id="KW-1003">Cell membrane</keyword>
<feature type="transmembrane region" description="Helical" evidence="7">
    <location>
        <begin position="107"/>
        <end position="128"/>
    </location>
</feature>
<name>A0ABV9WEU8_9ACTN</name>
<evidence type="ECO:0000256" key="6">
    <source>
        <dbReference type="ARBA" id="ARBA00023136"/>
    </source>
</evidence>
<evidence type="ECO:0000256" key="2">
    <source>
        <dbReference type="ARBA" id="ARBA00022448"/>
    </source>
</evidence>
<evidence type="ECO:0000256" key="1">
    <source>
        <dbReference type="ARBA" id="ARBA00004651"/>
    </source>
</evidence>
<feature type="transmembrane region" description="Helical" evidence="7">
    <location>
        <begin position="235"/>
        <end position="256"/>
    </location>
</feature>
<feature type="transmembrane region" description="Helical" evidence="7">
    <location>
        <begin position="134"/>
        <end position="157"/>
    </location>
</feature>
<dbReference type="InterPro" id="IPR035906">
    <property type="entry name" value="MetI-like_sf"/>
</dbReference>
<dbReference type="PROSITE" id="PS50928">
    <property type="entry name" value="ABC_TM1"/>
    <property type="match status" value="1"/>
</dbReference>
<dbReference type="RefSeq" id="WP_380126597.1">
    <property type="nucleotide sequence ID" value="NZ_JBHSIU010000087.1"/>
</dbReference>
<dbReference type="InterPro" id="IPR050901">
    <property type="entry name" value="BP-dep_ABC_trans_perm"/>
</dbReference>
<dbReference type="SUPFAM" id="SSF161098">
    <property type="entry name" value="MetI-like"/>
    <property type="match status" value="1"/>
</dbReference>
<dbReference type="EMBL" id="JBHSIU010000087">
    <property type="protein sequence ID" value="MFC5006009.1"/>
    <property type="molecule type" value="Genomic_DNA"/>
</dbReference>
<feature type="transmembrane region" description="Helical" evidence="7">
    <location>
        <begin position="178"/>
        <end position="203"/>
    </location>
</feature>
<evidence type="ECO:0000256" key="4">
    <source>
        <dbReference type="ARBA" id="ARBA00022692"/>
    </source>
</evidence>